<organism evidence="2 3">
    <name type="scientific">Chryseobacterium contaminans</name>
    <dbReference type="NCBI Taxonomy" id="1423959"/>
    <lineage>
        <taxon>Bacteria</taxon>
        <taxon>Pseudomonadati</taxon>
        <taxon>Bacteroidota</taxon>
        <taxon>Flavobacteriia</taxon>
        <taxon>Flavobacteriales</taxon>
        <taxon>Weeksellaceae</taxon>
        <taxon>Chryseobacterium group</taxon>
        <taxon>Chryseobacterium</taxon>
    </lineage>
</organism>
<evidence type="ECO:0000313" key="3">
    <source>
        <dbReference type="Proteomes" id="UP000184069"/>
    </source>
</evidence>
<dbReference type="Proteomes" id="UP000184069">
    <property type="component" value="Unassembled WGS sequence"/>
</dbReference>
<dbReference type="RefSeq" id="WP_165601965.1">
    <property type="nucleotide sequence ID" value="NZ_FRBM01000001.1"/>
</dbReference>
<feature type="region of interest" description="Disordered" evidence="1">
    <location>
        <begin position="1"/>
        <end position="28"/>
    </location>
</feature>
<proteinExistence type="predicted"/>
<dbReference type="EMBL" id="FRBM01000001">
    <property type="protein sequence ID" value="SHK79637.1"/>
    <property type="molecule type" value="Genomic_DNA"/>
</dbReference>
<sequence>MKKQIKLKGLKHLSRNEQKNISGGDTIPREPGNDDGCAWNMCRSKAGYCTKDWSLCE</sequence>
<name>A0A1M6VDL6_9FLAO</name>
<evidence type="ECO:0000256" key="1">
    <source>
        <dbReference type="SAM" id="MobiDB-lite"/>
    </source>
</evidence>
<feature type="compositionally biased region" description="Basic residues" evidence="1">
    <location>
        <begin position="1"/>
        <end position="13"/>
    </location>
</feature>
<protein>
    <submittedName>
        <fullName evidence="2">Uncharacterized protein</fullName>
    </submittedName>
</protein>
<gene>
    <name evidence="2" type="ORF">SAMN05444407_101174</name>
</gene>
<reference evidence="2 3" key="1">
    <citation type="submission" date="2016-11" db="EMBL/GenBank/DDBJ databases">
        <authorList>
            <person name="Jaros S."/>
            <person name="Januszkiewicz K."/>
            <person name="Wedrychowicz H."/>
        </authorList>
    </citation>
    <scope>NUCLEOTIDE SEQUENCE [LARGE SCALE GENOMIC DNA]</scope>
    <source>
        <strain evidence="2 3">DSM 27621</strain>
    </source>
</reference>
<accession>A0A1M6VDL6</accession>
<dbReference type="AlphaFoldDB" id="A0A1M6VDL6"/>
<evidence type="ECO:0000313" key="2">
    <source>
        <dbReference type="EMBL" id="SHK79637.1"/>
    </source>
</evidence>